<dbReference type="GO" id="GO:0090708">
    <property type="term" value="P:specification of plant organ axis polarity"/>
    <property type="evidence" value="ECO:0007669"/>
    <property type="project" value="UniProtKB-ARBA"/>
</dbReference>
<dbReference type="PANTHER" id="PTHR31083:SF41">
    <property type="entry name" value="OS01G0975000 PROTEIN"/>
    <property type="match status" value="1"/>
</dbReference>
<keyword evidence="4" id="KW-0132">Cell division</keyword>
<proteinExistence type="inferred from homology"/>
<keyword evidence="6" id="KW-0131">Cell cycle</keyword>
<feature type="domain" description="SOSEKI DIX-like" evidence="10">
    <location>
        <begin position="41"/>
        <end position="130"/>
    </location>
</feature>
<feature type="region of interest" description="Disordered" evidence="9">
    <location>
        <begin position="139"/>
        <end position="176"/>
    </location>
</feature>
<evidence type="ECO:0000313" key="11">
    <source>
        <dbReference type="EnsemblPlants" id="TraesCS3D02G540500.1"/>
    </source>
</evidence>
<sequence>MASSRGRWASPERTVVWTEPPPKTTSATTRRHAHAAPPAKVPVVYYLSRNGQLDHPHFMEVPVSNPQDGLCLRDVLDRLTVLRGAGMADAYSWSSKRSYKTGYVWHDLTADDPVHPASGAEYVLKGSELLSLLPAPAYPRDASAGSSSSSSSSSCQAGNENSKKMPAAAVSRAHGRRKNWSSFDLGEYRVAAARGGAGADAATQTDERRGRRRGPEPSPPQEPTTELGADEISPPPSSSSPDTLEALINNDVRVAAASNTVAARREGEDAGLAQQGVIAGGRMRASAVLMQLISCGSIPAAPKRETGPGGAGGARYTAERRLPRGRADLSSSTGGADGFSGSIGVGASMEREYFSGSLVETKKSASGDRAGHGGELGALKRSSSYNADRGRESTMNAASTTGGGCKLELAAEEVDGVRARCIPAGRKPSGSSSKKSPTTHVHVSSRRGDQPETTDDGRTD</sequence>
<evidence type="ECO:0000256" key="6">
    <source>
        <dbReference type="ARBA" id="ARBA00023306"/>
    </source>
</evidence>
<accession>A0A3B6H7A3</accession>
<comment type="similarity">
    <text evidence="7">Belongs to the SOSEKI family.</text>
</comment>
<dbReference type="RefSeq" id="XP_044359945.1">
    <property type="nucleotide sequence ID" value="XM_044504010.1"/>
</dbReference>
<feature type="region of interest" description="Disordered" evidence="9">
    <location>
        <begin position="421"/>
        <end position="460"/>
    </location>
</feature>
<feature type="compositionally biased region" description="Basic and acidic residues" evidence="9">
    <location>
        <begin position="205"/>
        <end position="215"/>
    </location>
</feature>
<dbReference type="InterPro" id="IPR010369">
    <property type="entry name" value="SOK"/>
</dbReference>
<evidence type="ECO:0000256" key="5">
    <source>
        <dbReference type="ARBA" id="ARBA00023136"/>
    </source>
</evidence>
<feature type="region of interest" description="Disordered" evidence="9">
    <location>
        <begin position="299"/>
        <end position="341"/>
    </location>
</feature>
<dbReference type="OrthoDB" id="1280899at2759"/>
<gene>
    <name evidence="11" type="primary">LOC123081043</name>
</gene>
<dbReference type="EnsemblPlants" id="TraesCS3D02G540500.1">
    <property type="protein sequence ID" value="TraesCS3D02G540500.1"/>
    <property type="gene ID" value="TraesCS3D02G540500"/>
</dbReference>
<evidence type="ECO:0000256" key="3">
    <source>
        <dbReference type="ARBA" id="ARBA00022475"/>
    </source>
</evidence>
<feature type="region of interest" description="Disordered" evidence="9">
    <location>
        <begin position="1"/>
        <end position="34"/>
    </location>
</feature>
<dbReference type="OMA" id="CQAGNEN"/>
<keyword evidence="5" id="KW-0472">Membrane</keyword>
<comment type="subcellular location">
    <subcellularLocation>
        <location evidence="1">Cell membrane</location>
        <topology evidence="1">Peripheral membrane protein</topology>
        <orientation evidence="1">Cytoplasmic side</orientation>
    </subcellularLocation>
</comment>
<name>A0A3B6H7A3_WHEAT</name>
<dbReference type="Gramene" id="TraesCS3D02G540500.1">
    <property type="protein sequence ID" value="TraesCS3D02G540500.1"/>
    <property type="gene ID" value="TraesCS3D02G540500"/>
</dbReference>
<protein>
    <recommendedName>
        <fullName evidence="10">SOSEKI DIX-like domain-containing protein</fullName>
    </recommendedName>
</protein>
<feature type="region of interest" description="Disordered" evidence="9">
    <location>
        <begin position="194"/>
        <end position="244"/>
    </location>
</feature>
<evidence type="ECO:0000256" key="7">
    <source>
        <dbReference type="ARBA" id="ARBA00024211"/>
    </source>
</evidence>
<dbReference type="Gramene" id="TraesCS3D03G1192000.1">
    <property type="protein sequence ID" value="TraesCS3D03G1192000.1.CDS"/>
    <property type="gene ID" value="TraesCS3D03G1192000"/>
</dbReference>
<dbReference type="InterPro" id="IPR048351">
    <property type="entry name" value="SOK_DIX"/>
</dbReference>
<comment type="subunit">
    <text evidence="8">Homodimer. Forms long polymer filaments with other SOKs proteins polymers (e.g. SOK1, SOK2, SOK3 and SOK4) crucial for polar localization and biological activity. Binds to ANGUSTIFOLIA (AN).</text>
</comment>
<organism evidence="11">
    <name type="scientific">Triticum aestivum</name>
    <name type="common">Wheat</name>
    <dbReference type="NCBI Taxonomy" id="4565"/>
    <lineage>
        <taxon>Eukaryota</taxon>
        <taxon>Viridiplantae</taxon>
        <taxon>Streptophyta</taxon>
        <taxon>Embryophyta</taxon>
        <taxon>Tracheophyta</taxon>
        <taxon>Spermatophyta</taxon>
        <taxon>Magnoliopsida</taxon>
        <taxon>Liliopsida</taxon>
        <taxon>Poales</taxon>
        <taxon>Poaceae</taxon>
        <taxon>BOP clade</taxon>
        <taxon>Pooideae</taxon>
        <taxon>Triticodae</taxon>
        <taxon>Triticeae</taxon>
        <taxon>Triticinae</taxon>
        <taxon>Triticum</taxon>
    </lineage>
</organism>
<dbReference type="Gramene" id="TraesJUL3D03G02021170.1">
    <property type="protein sequence ID" value="TraesJUL3D03G02021170.1"/>
    <property type="gene ID" value="TraesJUL3D03G02021170"/>
</dbReference>
<evidence type="ECO:0000256" key="1">
    <source>
        <dbReference type="ARBA" id="ARBA00004413"/>
    </source>
</evidence>
<feature type="compositionally biased region" description="Low complexity" evidence="9">
    <location>
        <begin position="427"/>
        <end position="436"/>
    </location>
</feature>
<feature type="compositionally biased region" description="Basic and acidic residues" evidence="9">
    <location>
        <begin position="446"/>
        <end position="460"/>
    </location>
</feature>
<evidence type="ECO:0000313" key="12">
    <source>
        <dbReference type="Proteomes" id="UP000019116"/>
    </source>
</evidence>
<evidence type="ECO:0000256" key="4">
    <source>
        <dbReference type="ARBA" id="ARBA00022618"/>
    </source>
</evidence>
<dbReference type="STRING" id="4565.A0A3B6H7A3"/>
<feature type="compositionally biased region" description="Basic and acidic residues" evidence="9">
    <location>
        <begin position="317"/>
        <end position="327"/>
    </location>
</feature>
<dbReference type="GO" id="GO:0005886">
    <property type="term" value="C:plasma membrane"/>
    <property type="evidence" value="ECO:0007669"/>
    <property type="project" value="UniProtKB-SubCell"/>
</dbReference>
<dbReference type="PANTHER" id="PTHR31083">
    <property type="entry name" value="UPSTREAM OF FLC PROTEIN (DUF966)"/>
    <property type="match status" value="1"/>
</dbReference>
<dbReference type="GO" id="GO:0051258">
    <property type="term" value="P:protein polymerization"/>
    <property type="evidence" value="ECO:0007669"/>
    <property type="project" value="UniProtKB-ARBA"/>
</dbReference>
<dbReference type="InterPro" id="IPR021182">
    <property type="entry name" value="SOK_magnoliopsida"/>
</dbReference>
<keyword evidence="12" id="KW-1185">Reference proteome</keyword>
<dbReference type="PaxDb" id="4565-Traes_3B_FC8CD47E0.1"/>
<feature type="compositionally biased region" description="Basic and acidic residues" evidence="9">
    <location>
        <begin position="361"/>
        <end position="372"/>
    </location>
</feature>
<dbReference type="GeneID" id="123081043"/>
<dbReference type="GO" id="GO:0051302">
    <property type="term" value="P:regulation of cell division"/>
    <property type="evidence" value="ECO:0007669"/>
    <property type="project" value="UniProtKB-ARBA"/>
</dbReference>
<dbReference type="GO" id="GO:0051301">
    <property type="term" value="P:cell division"/>
    <property type="evidence" value="ECO:0007669"/>
    <property type="project" value="UniProtKB-KW"/>
</dbReference>
<dbReference type="GO" id="GO:2000067">
    <property type="term" value="P:regulation of root morphogenesis"/>
    <property type="evidence" value="ECO:0007669"/>
    <property type="project" value="UniProtKB-ARBA"/>
</dbReference>
<dbReference type="PIRSF" id="PIRSF031043">
    <property type="entry name" value="UCP031043"/>
    <property type="match status" value="1"/>
</dbReference>
<feature type="compositionally biased region" description="Low complexity" evidence="9">
    <location>
        <begin position="194"/>
        <end position="204"/>
    </location>
</feature>
<reference evidence="11" key="1">
    <citation type="submission" date="2018-08" db="EMBL/GenBank/DDBJ databases">
        <authorList>
            <person name="Rossello M."/>
        </authorList>
    </citation>
    <scope>NUCLEOTIDE SEQUENCE [LARGE SCALE GENOMIC DNA]</scope>
    <source>
        <strain evidence="11">cv. Chinese Spring</strain>
    </source>
</reference>
<evidence type="ECO:0000256" key="9">
    <source>
        <dbReference type="SAM" id="MobiDB-lite"/>
    </source>
</evidence>
<keyword evidence="2" id="KW-0217">Developmental protein</keyword>
<keyword evidence="3" id="KW-1003">Cell membrane</keyword>
<dbReference type="SMR" id="A0A3B6H7A3"/>
<dbReference type="Pfam" id="PF06136">
    <property type="entry name" value="SOK"/>
    <property type="match status" value="1"/>
</dbReference>
<feature type="region of interest" description="Disordered" evidence="9">
    <location>
        <begin position="361"/>
        <end position="404"/>
    </location>
</feature>
<dbReference type="AlphaFoldDB" id="A0A3B6H7A3"/>
<reference evidence="11" key="2">
    <citation type="submission" date="2018-10" db="UniProtKB">
        <authorList>
            <consortium name="EnsemblPlants"/>
        </authorList>
    </citation>
    <scope>IDENTIFICATION</scope>
</reference>
<dbReference type="Proteomes" id="UP000019116">
    <property type="component" value="Chromosome 3D"/>
</dbReference>
<dbReference type="Gramene" id="TraesLDM3D03G02001480.1">
    <property type="protein sequence ID" value="TraesLDM3D03G02001480.1"/>
    <property type="gene ID" value="TraesLDM3D03G02001480"/>
</dbReference>
<evidence type="ECO:0000259" key="10">
    <source>
        <dbReference type="Pfam" id="PF06136"/>
    </source>
</evidence>
<evidence type="ECO:0000256" key="2">
    <source>
        <dbReference type="ARBA" id="ARBA00022473"/>
    </source>
</evidence>
<dbReference type="Gramene" id="TraesMAC3D03G01999520.1">
    <property type="protein sequence ID" value="TraesMAC3D03G01999520.1"/>
    <property type="gene ID" value="TraesMAC3D03G01999520"/>
</dbReference>
<evidence type="ECO:0000256" key="8">
    <source>
        <dbReference type="ARBA" id="ARBA00046534"/>
    </source>
</evidence>